<evidence type="ECO:0000313" key="2">
    <source>
        <dbReference type="Proteomes" id="UP000595897"/>
    </source>
</evidence>
<dbReference type="KEGG" id="ahb:bsdtb5_43000"/>
<proteinExistence type="predicted"/>
<name>A0A7R7EQP6_9FIRM</name>
<dbReference type="InterPro" id="IPR038495">
    <property type="entry name" value="ATPase_E_C"/>
</dbReference>
<dbReference type="RefSeq" id="WP_271713997.1">
    <property type="nucleotide sequence ID" value="NZ_AP024169.1"/>
</dbReference>
<gene>
    <name evidence="1" type="ORF">bsdtb5_43000</name>
</gene>
<evidence type="ECO:0000313" key="1">
    <source>
        <dbReference type="EMBL" id="BCN33005.1"/>
    </source>
</evidence>
<dbReference type="EMBL" id="AP024169">
    <property type="protein sequence ID" value="BCN33005.1"/>
    <property type="molecule type" value="Genomic_DNA"/>
</dbReference>
<reference evidence="1 2" key="1">
    <citation type="submission" date="2020-11" db="EMBL/GenBank/DDBJ databases">
        <title>Draft genome sequencing of a Lachnospiraceae strain isolated from anoxic soil subjected to BSD treatment.</title>
        <authorList>
            <person name="Uek A."/>
            <person name="Tonouchi A."/>
        </authorList>
    </citation>
    <scope>NUCLEOTIDE SEQUENCE [LARGE SCALE GENOMIC DNA]</scope>
    <source>
        <strain evidence="1 2">TB5</strain>
    </source>
</reference>
<organism evidence="1 2">
    <name type="scientific">Anaeromicropila herbilytica</name>
    <dbReference type="NCBI Taxonomy" id="2785025"/>
    <lineage>
        <taxon>Bacteria</taxon>
        <taxon>Bacillati</taxon>
        <taxon>Bacillota</taxon>
        <taxon>Clostridia</taxon>
        <taxon>Lachnospirales</taxon>
        <taxon>Lachnospiraceae</taxon>
        <taxon>Anaeromicropila</taxon>
    </lineage>
</organism>
<dbReference type="SUPFAM" id="SSF160527">
    <property type="entry name" value="V-type ATPase subunit E-like"/>
    <property type="match status" value="1"/>
</dbReference>
<keyword evidence="2" id="KW-1185">Reference proteome</keyword>
<dbReference type="Gene3D" id="3.30.2320.30">
    <property type="entry name" value="ATP synthase, E subunit, C-terminal"/>
    <property type="match status" value="1"/>
</dbReference>
<accession>A0A7R7EQP6</accession>
<dbReference type="AlphaFoldDB" id="A0A7R7EQP6"/>
<dbReference type="Proteomes" id="UP000595897">
    <property type="component" value="Chromosome"/>
</dbReference>
<protein>
    <submittedName>
        <fullName evidence="1">Uncharacterized protein</fullName>
    </submittedName>
</protein>
<sequence>MNVDEKLDYFYKSAIDEATEKSNSMIQEYKESLEKIFEETKASLVKKADISFGFESQNLIREKNKVLSNETSELRKVLSDKSSELTEQLFVDVAKKVNEYRKTSAYKDLLVKQILEAKEYSNTSDIKIFLDSDDREILSDIELKTSSKIELSNLSFLGGTRIEIPAKNVLIDNSFATKLAEQKDTFTI</sequence>